<comment type="caution">
    <text evidence="2">The sequence shown here is derived from an EMBL/GenBank/DDBJ whole genome shotgun (WGS) entry which is preliminary data.</text>
</comment>
<reference evidence="2" key="1">
    <citation type="journal article" date="2023" name="Science">
        <title>Genome structures resolve the early diversification of teleost fishes.</title>
        <authorList>
            <person name="Parey E."/>
            <person name="Louis A."/>
            <person name="Montfort J."/>
            <person name="Bouchez O."/>
            <person name="Roques C."/>
            <person name="Iampietro C."/>
            <person name="Lluch J."/>
            <person name="Castinel A."/>
            <person name="Donnadieu C."/>
            <person name="Desvignes T."/>
            <person name="Floi Bucao C."/>
            <person name="Jouanno E."/>
            <person name="Wen M."/>
            <person name="Mejri S."/>
            <person name="Dirks R."/>
            <person name="Jansen H."/>
            <person name="Henkel C."/>
            <person name="Chen W.J."/>
            <person name="Zahm M."/>
            <person name="Cabau C."/>
            <person name="Klopp C."/>
            <person name="Thompson A.W."/>
            <person name="Robinson-Rechavi M."/>
            <person name="Braasch I."/>
            <person name="Lecointre G."/>
            <person name="Bobe J."/>
            <person name="Postlethwait J.H."/>
            <person name="Berthelot C."/>
            <person name="Roest Crollius H."/>
            <person name="Guiguen Y."/>
        </authorList>
    </citation>
    <scope>NUCLEOTIDE SEQUENCE</scope>
    <source>
        <strain evidence="2">NC1722</strain>
    </source>
</reference>
<protein>
    <submittedName>
        <fullName evidence="2">Uncharacterized protein</fullName>
    </submittedName>
</protein>
<evidence type="ECO:0000313" key="3">
    <source>
        <dbReference type="Proteomes" id="UP001221898"/>
    </source>
</evidence>
<accession>A0AAD7W8Y7</accession>
<proteinExistence type="predicted"/>
<evidence type="ECO:0000313" key="2">
    <source>
        <dbReference type="EMBL" id="KAJ8387254.1"/>
    </source>
</evidence>
<sequence length="88" mass="9320">MSEDGMGFGRERELVGAGGSEQERDRAVHQETCGGEARGGNQIHQPHTSKGGPDYHTRGTFEVQTPSARGAERGWGSGAAAALPWNDL</sequence>
<dbReference type="Proteomes" id="UP001221898">
    <property type="component" value="Unassembled WGS sequence"/>
</dbReference>
<gene>
    <name evidence="2" type="ORF">AAFF_G00158770</name>
</gene>
<dbReference type="EMBL" id="JAINUG010000214">
    <property type="protein sequence ID" value="KAJ8387254.1"/>
    <property type="molecule type" value="Genomic_DNA"/>
</dbReference>
<feature type="region of interest" description="Disordered" evidence="1">
    <location>
        <begin position="1"/>
        <end position="88"/>
    </location>
</feature>
<keyword evidence="3" id="KW-1185">Reference proteome</keyword>
<dbReference type="AlphaFoldDB" id="A0AAD7W8Y7"/>
<evidence type="ECO:0000256" key="1">
    <source>
        <dbReference type="SAM" id="MobiDB-lite"/>
    </source>
</evidence>
<name>A0AAD7W8Y7_9TELE</name>
<organism evidence="2 3">
    <name type="scientific">Aldrovandia affinis</name>
    <dbReference type="NCBI Taxonomy" id="143900"/>
    <lineage>
        <taxon>Eukaryota</taxon>
        <taxon>Metazoa</taxon>
        <taxon>Chordata</taxon>
        <taxon>Craniata</taxon>
        <taxon>Vertebrata</taxon>
        <taxon>Euteleostomi</taxon>
        <taxon>Actinopterygii</taxon>
        <taxon>Neopterygii</taxon>
        <taxon>Teleostei</taxon>
        <taxon>Notacanthiformes</taxon>
        <taxon>Halosauridae</taxon>
        <taxon>Aldrovandia</taxon>
    </lineage>
</organism>